<keyword evidence="4" id="KW-0732">Signal</keyword>
<comment type="catalytic activity">
    <reaction evidence="1 7">
        <text>Hydrolysis of terminal, non-reducing alpha-D-galactose residues in alpha-D-galactosides, including galactose oligosaccharides, galactomannans and galactolipids.</text>
        <dbReference type="EC" id="3.2.1.22"/>
    </reaction>
</comment>
<dbReference type="InterPro" id="IPR013785">
    <property type="entry name" value="Aldolase_TIM"/>
</dbReference>
<proteinExistence type="inferred from homology"/>
<comment type="similarity">
    <text evidence="2 7">Belongs to the glycosyl hydrolase 27 family.</text>
</comment>
<sequence>MGWNSWNTFKQNINQTLVEDTAKAMVEKRLARVGYTYVVMDEGWQAGERDADGRQQVNATRFPSSLSALADHVHGLGLKLGLYSYADWGVDYLEYDNCGGFHAGTHTQQERFQTISNALRSTGRNIFYSLCQWGHQFPCYWADQVGAGSYRMFGDIHARFSEDKAGVCATAYCLNTGYAGVSILTMIRKMREVSPFRTRSAGSRADMDMLEVGVGYKVGSEVAMMSEVEEQTHFSFCAALKSPLVIGADVTRIRESSLRILLNDDIIAISQEEREEAVRYLPDLSNEGAIQVWAGPIESGLFRHVVLALNYGENATIIKVHWGRLPGLEQCPGGGVRVKDVLAAKDLGVVEENILLRNVQIGQTNVLLLSC</sequence>
<dbReference type="Pfam" id="PF16499">
    <property type="entry name" value="Melibiase_2"/>
    <property type="match status" value="1"/>
</dbReference>
<dbReference type="Proteomes" id="UP000186583">
    <property type="component" value="Unassembled WGS sequence"/>
</dbReference>
<dbReference type="CDD" id="cd14792">
    <property type="entry name" value="GH27"/>
    <property type="match status" value="1"/>
</dbReference>
<feature type="domain" description="Alpha galactosidase C-terminal" evidence="8">
    <location>
        <begin position="287"/>
        <end position="353"/>
    </location>
</feature>
<dbReference type="InterPro" id="IPR017853">
    <property type="entry name" value="GH"/>
</dbReference>
<dbReference type="InterPro" id="IPR041233">
    <property type="entry name" value="Melibiase_C"/>
</dbReference>
<dbReference type="EMBL" id="MPGH01000010">
    <property type="protein sequence ID" value="OLN97259.1"/>
    <property type="molecule type" value="Genomic_DNA"/>
</dbReference>
<gene>
    <name evidence="9" type="ORF">CCHL11_07730</name>
</gene>
<evidence type="ECO:0000256" key="6">
    <source>
        <dbReference type="ARBA" id="ARBA00023295"/>
    </source>
</evidence>
<dbReference type="STRING" id="708187.A0A1Q8S738"/>
<evidence type="ECO:0000256" key="2">
    <source>
        <dbReference type="ARBA" id="ARBA00009743"/>
    </source>
</evidence>
<dbReference type="InterPro" id="IPR002241">
    <property type="entry name" value="Glyco_hydro_27"/>
</dbReference>
<dbReference type="PANTHER" id="PTHR11452:SF87">
    <property type="entry name" value="ALPHA-GALACTOSIDASE"/>
    <property type="match status" value="1"/>
</dbReference>
<evidence type="ECO:0000256" key="1">
    <source>
        <dbReference type="ARBA" id="ARBA00001255"/>
    </source>
</evidence>
<dbReference type="Pfam" id="PF17801">
    <property type="entry name" value="Melibiase_C"/>
    <property type="match status" value="1"/>
</dbReference>
<comment type="caution">
    <text evidence="9">The sequence shown here is derived from an EMBL/GenBank/DDBJ whole genome shotgun (WGS) entry which is preliminary data.</text>
</comment>
<protein>
    <recommendedName>
        <fullName evidence="3 7">Alpha-galactosidase</fullName>
        <ecNumber evidence="3 7">3.2.1.22</ecNumber>
    </recommendedName>
    <alternativeName>
        <fullName evidence="7">Melibiase</fullName>
    </alternativeName>
</protein>
<evidence type="ECO:0000256" key="3">
    <source>
        <dbReference type="ARBA" id="ARBA00012755"/>
    </source>
</evidence>
<dbReference type="Gene3D" id="3.20.20.70">
    <property type="entry name" value="Aldolase class I"/>
    <property type="match status" value="2"/>
</dbReference>
<dbReference type="Gene3D" id="2.60.40.1180">
    <property type="entry name" value="Golgi alpha-mannosidase II"/>
    <property type="match status" value="1"/>
</dbReference>
<evidence type="ECO:0000256" key="4">
    <source>
        <dbReference type="ARBA" id="ARBA00022729"/>
    </source>
</evidence>
<keyword evidence="10" id="KW-1185">Reference proteome</keyword>
<dbReference type="GO" id="GO:0004557">
    <property type="term" value="F:alpha-galactosidase activity"/>
    <property type="evidence" value="ECO:0007669"/>
    <property type="project" value="UniProtKB-EC"/>
</dbReference>
<dbReference type="PRINTS" id="PR00740">
    <property type="entry name" value="GLHYDRLASE27"/>
</dbReference>
<reference evidence="9 10" key="1">
    <citation type="submission" date="2016-11" db="EMBL/GenBank/DDBJ databases">
        <title>Draft Genome Assembly of Colletotrichum chlorophyti a pathogen of herbaceous plants.</title>
        <authorList>
            <person name="Gan P."/>
            <person name="Narusaka M."/>
            <person name="Tsushima A."/>
            <person name="Narusaka Y."/>
            <person name="Takano Y."/>
            <person name="Shirasu K."/>
        </authorList>
    </citation>
    <scope>NUCLEOTIDE SEQUENCE [LARGE SCALE GENOMIC DNA]</scope>
    <source>
        <strain evidence="9 10">NTL11</strain>
    </source>
</reference>
<evidence type="ECO:0000256" key="7">
    <source>
        <dbReference type="RuleBase" id="RU361168"/>
    </source>
</evidence>
<keyword evidence="7" id="KW-1015">Disulfide bond</keyword>
<evidence type="ECO:0000313" key="10">
    <source>
        <dbReference type="Proteomes" id="UP000186583"/>
    </source>
</evidence>
<keyword evidence="5 7" id="KW-0378">Hydrolase</keyword>
<dbReference type="InterPro" id="IPR013780">
    <property type="entry name" value="Glyco_hydro_b"/>
</dbReference>
<dbReference type="OrthoDB" id="5795902at2759"/>
<dbReference type="GO" id="GO:0005975">
    <property type="term" value="P:carbohydrate metabolic process"/>
    <property type="evidence" value="ECO:0007669"/>
    <property type="project" value="InterPro"/>
</dbReference>
<dbReference type="EC" id="3.2.1.22" evidence="3 7"/>
<dbReference type="AlphaFoldDB" id="A0A1Q8S738"/>
<organism evidence="9 10">
    <name type="scientific">Colletotrichum chlorophyti</name>
    <dbReference type="NCBI Taxonomy" id="708187"/>
    <lineage>
        <taxon>Eukaryota</taxon>
        <taxon>Fungi</taxon>
        <taxon>Dikarya</taxon>
        <taxon>Ascomycota</taxon>
        <taxon>Pezizomycotina</taxon>
        <taxon>Sordariomycetes</taxon>
        <taxon>Hypocreomycetidae</taxon>
        <taxon>Glomerellales</taxon>
        <taxon>Glomerellaceae</taxon>
        <taxon>Colletotrichum</taxon>
    </lineage>
</organism>
<evidence type="ECO:0000259" key="8">
    <source>
        <dbReference type="Pfam" id="PF17801"/>
    </source>
</evidence>
<evidence type="ECO:0000256" key="5">
    <source>
        <dbReference type="ARBA" id="ARBA00022801"/>
    </source>
</evidence>
<name>A0A1Q8S738_9PEZI</name>
<dbReference type="SUPFAM" id="SSF51011">
    <property type="entry name" value="Glycosyl hydrolase domain"/>
    <property type="match status" value="1"/>
</dbReference>
<keyword evidence="6 7" id="KW-0326">Glycosidase</keyword>
<evidence type="ECO:0000313" key="9">
    <source>
        <dbReference type="EMBL" id="OLN97259.1"/>
    </source>
</evidence>
<dbReference type="SUPFAM" id="SSF51445">
    <property type="entry name" value="(Trans)glycosidases"/>
    <property type="match status" value="1"/>
</dbReference>
<accession>A0A1Q8S738</accession>
<dbReference type="PANTHER" id="PTHR11452">
    <property type="entry name" value="ALPHA-GALACTOSIDASE/ALPHA-N-ACETYLGALACTOSAMINIDASE"/>
    <property type="match status" value="1"/>
</dbReference>